<gene>
    <name evidence="6" type="ORF">H9815_17975</name>
</gene>
<reference evidence="6" key="2">
    <citation type="submission" date="2021-04" db="EMBL/GenBank/DDBJ databases">
        <authorList>
            <person name="Gilroy R."/>
        </authorList>
    </citation>
    <scope>NUCLEOTIDE SEQUENCE</scope>
    <source>
        <strain evidence="6">ChiGjej4B4-7305</strain>
    </source>
</reference>
<dbReference type="InterPro" id="IPR008979">
    <property type="entry name" value="Galactose-bd-like_sf"/>
</dbReference>
<evidence type="ECO:0000313" key="6">
    <source>
        <dbReference type="EMBL" id="HIZ37668.1"/>
    </source>
</evidence>
<evidence type="ECO:0000256" key="3">
    <source>
        <dbReference type="ARBA" id="ARBA00023295"/>
    </source>
</evidence>
<evidence type="ECO:0000259" key="5">
    <source>
        <dbReference type="Pfam" id="PF02837"/>
    </source>
</evidence>
<organism evidence="6 7">
    <name type="scientific">Candidatus Ruania gallistercoris</name>
    <dbReference type="NCBI Taxonomy" id="2838746"/>
    <lineage>
        <taxon>Bacteria</taxon>
        <taxon>Bacillati</taxon>
        <taxon>Actinomycetota</taxon>
        <taxon>Actinomycetes</taxon>
        <taxon>Micrococcales</taxon>
        <taxon>Ruaniaceae</taxon>
        <taxon>Ruania</taxon>
    </lineage>
</organism>
<dbReference type="Gene3D" id="3.20.20.80">
    <property type="entry name" value="Glycosidases"/>
    <property type="match status" value="1"/>
</dbReference>
<dbReference type="Gene3D" id="2.60.120.260">
    <property type="entry name" value="Galactose-binding domain-like"/>
    <property type="match status" value="1"/>
</dbReference>
<dbReference type="InterPro" id="IPR051913">
    <property type="entry name" value="GH2_Domain-Containing"/>
</dbReference>
<dbReference type="InterPro" id="IPR017853">
    <property type="entry name" value="GH"/>
</dbReference>
<dbReference type="AlphaFoldDB" id="A0A9D2EHQ1"/>
<dbReference type="InterPro" id="IPR006104">
    <property type="entry name" value="Glyco_hydro_2_N"/>
</dbReference>
<dbReference type="Gene3D" id="2.60.40.10">
    <property type="entry name" value="Immunoglobulins"/>
    <property type="match status" value="1"/>
</dbReference>
<proteinExistence type="inferred from homology"/>
<evidence type="ECO:0000256" key="1">
    <source>
        <dbReference type="ARBA" id="ARBA00007401"/>
    </source>
</evidence>
<dbReference type="Pfam" id="PF02837">
    <property type="entry name" value="Glyco_hydro_2_N"/>
    <property type="match status" value="1"/>
</dbReference>
<keyword evidence="2" id="KW-0378">Hydrolase</keyword>
<sequence length="604" mass="67990">MPAEIPRPEYPRPQMVRAQWLNLNGRWAFEIDQADSGLERGLLERPLTGEILVPFAPESAASGVANTDFLQAVWYRREIEIPTDWAGQRILLHFGAVDHDATVWVNGSEVVRHRGGFSPFTADITDALTDGRGTITVRARDLRDQLQARGKQATWYANSHCNYTRTTGIWQTVWLEPVPPVHLRRPRITPHLAAEAFEVTTPISANRPGHRLRVRVSDAAGEVADSSVRADLDLAPSVYLRLPTDRVRTWSPADPHLYDLHLELLDETGEVIDAVESYAGLRSVSIDGQALRLNGEAVFQRLVLDQGYWPDTLMTAPSEEALVRDIELGLAAGFNGARLHQKVFEERYLYHAARLGYLLWGEFGDWGVSGQGRTGHNQQPTASFTTQWLEVLERDYSQPAIIGWCPMNETHQVIHDRITVLDDVTRGMFLATKNADPTRPVIDASGYSHRVAETDVYDSHSYTQDPQDFAAEQAGLAQGNPQRNKPAEGEFSLPYAGQPFFVSEYGGIWWNAELAAARVSGEQRDASWGYGQRVATEEEFHERFTGLTNVLLTNPHMFGYCYTQLTDTFQEQNGIYAFDRTHKLDAARVRQAQERPAAYEDHQR</sequence>
<evidence type="ECO:0000313" key="7">
    <source>
        <dbReference type="Proteomes" id="UP000824037"/>
    </source>
</evidence>
<dbReference type="SUPFAM" id="SSF49303">
    <property type="entry name" value="beta-Galactosidase/glucuronidase domain"/>
    <property type="match status" value="1"/>
</dbReference>
<feature type="domain" description="Glycoside hydrolase family 2 immunoglobulin-like beta-sandwich" evidence="4">
    <location>
        <begin position="181"/>
        <end position="282"/>
    </location>
</feature>
<name>A0A9D2EHQ1_9MICO</name>
<dbReference type="SUPFAM" id="SSF51445">
    <property type="entry name" value="(Trans)glycosidases"/>
    <property type="match status" value="1"/>
</dbReference>
<dbReference type="GO" id="GO:0005975">
    <property type="term" value="P:carbohydrate metabolic process"/>
    <property type="evidence" value="ECO:0007669"/>
    <property type="project" value="InterPro"/>
</dbReference>
<dbReference type="SUPFAM" id="SSF49785">
    <property type="entry name" value="Galactose-binding domain-like"/>
    <property type="match status" value="1"/>
</dbReference>
<comment type="caution">
    <text evidence="6">The sequence shown here is derived from an EMBL/GenBank/DDBJ whole genome shotgun (WGS) entry which is preliminary data.</text>
</comment>
<dbReference type="InterPro" id="IPR013783">
    <property type="entry name" value="Ig-like_fold"/>
</dbReference>
<dbReference type="InterPro" id="IPR036156">
    <property type="entry name" value="Beta-gal/glucu_dom_sf"/>
</dbReference>
<feature type="domain" description="Glycosyl hydrolases family 2 sugar binding" evidence="5">
    <location>
        <begin position="71"/>
        <end position="143"/>
    </location>
</feature>
<dbReference type="InterPro" id="IPR006102">
    <property type="entry name" value="Ig-like_GH2"/>
</dbReference>
<keyword evidence="3" id="KW-0326">Glycosidase</keyword>
<dbReference type="GO" id="GO:0004553">
    <property type="term" value="F:hydrolase activity, hydrolyzing O-glycosyl compounds"/>
    <property type="evidence" value="ECO:0007669"/>
    <property type="project" value="InterPro"/>
</dbReference>
<dbReference type="PANTHER" id="PTHR42732">
    <property type="entry name" value="BETA-GALACTOSIDASE"/>
    <property type="match status" value="1"/>
</dbReference>
<dbReference type="Pfam" id="PF00703">
    <property type="entry name" value="Glyco_hydro_2"/>
    <property type="match status" value="1"/>
</dbReference>
<comment type="similarity">
    <text evidence="1">Belongs to the glycosyl hydrolase 2 family.</text>
</comment>
<evidence type="ECO:0000259" key="4">
    <source>
        <dbReference type="Pfam" id="PF00703"/>
    </source>
</evidence>
<evidence type="ECO:0000256" key="2">
    <source>
        <dbReference type="ARBA" id="ARBA00022801"/>
    </source>
</evidence>
<dbReference type="Proteomes" id="UP000824037">
    <property type="component" value="Unassembled WGS sequence"/>
</dbReference>
<reference evidence="6" key="1">
    <citation type="journal article" date="2021" name="PeerJ">
        <title>Extensive microbial diversity within the chicken gut microbiome revealed by metagenomics and culture.</title>
        <authorList>
            <person name="Gilroy R."/>
            <person name="Ravi A."/>
            <person name="Getino M."/>
            <person name="Pursley I."/>
            <person name="Horton D.L."/>
            <person name="Alikhan N.F."/>
            <person name="Baker D."/>
            <person name="Gharbi K."/>
            <person name="Hall N."/>
            <person name="Watson M."/>
            <person name="Adriaenssens E.M."/>
            <person name="Foster-Nyarko E."/>
            <person name="Jarju S."/>
            <person name="Secka A."/>
            <person name="Antonio M."/>
            <person name="Oren A."/>
            <person name="Chaudhuri R.R."/>
            <person name="La Ragione R."/>
            <person name="Hildebrand F."/>
            <person name="Pallen M.J."/>
        </authorList>
    </citation>
    <scope>NUCLEOTIDE SEQUENCE</scope>
    <source>
        <strain evidence="6">ChiGjej4B4-7305</strain>
    </source>
</reference>
<accession>A0A9D2EHQ1</accession>
<dbReference type="PANTHER" id="PTHR42732:SF3">
    <property type="entry name" value="HYDROLASE"/>
    <property type="match status" value="1"/>
</dbReference>
<dbReference type="EMBL" id="DXBY01000310">
    <property type="protein sequence ID" value="HIZ37668.1"/>
    <property type="molecule type" value="Genomic_DNA"/>
</dbReference>
<protein>
    <submittedName>
        <fullName evidence="6">Beta-galactosidase</fullName>
    </submittedName>
</protein>